<sequence length="278" mass="30955">MPPICYNFNTGGDILQFVKTKEDCQDLMDVVADTARILLESGAETYRVEDTAFRMSKSIQKVNKINVFVSYTCIIICLSFDFGDLVTMRRTIPKATNLWKIHQINNFSRNFVKDVYTLDESIEIINKIDNRTVDKKLYILGASAASGLFAHLLVGGIIEPIVAFFISILEMLVFRFFQRKENPQFVNTYITVAFMTFLTLVTLKIFGIFSVALDMNSIIVGCIMPFVPGVSITNSVRDVLSGDLLSGISSMINAVITALSIALGVGSILYFAVMMEAI</sequence>
<dbReference type="InterPro" id="IPR050539">
    <property type="entry name" value="ThrE_Dicarb/AminoAcid_Exp"/>
</dbReference>
<comment type="caution">
    <text evidence="9">The sequence shown here is derived from an EMBL/GenBank/DDBJ whole genome shotgun (WGS) entry which is preliminary data.</text>
</comment>
<evidence type="ECO:0000256" key="1">
    <source>
        <dbReference type="ARBA" id="ARBA00004651"/>
    </source>
</evidence>
<dbReference type="PANTHER" id="PTHR34390:SF2">
    <property type="entry name" value="SUCCINATE TRANSPORTER SUBUNIT YJJP-RELATED"/>
    <property type="match status" value="1"/>
</dbReference>
<keyword evidence="5 7" id="KW-0472">Membrane</keyword>
<evidence type="ECO:0000256" key="7">
    <source>
        <dbReference type="SAM" id="Phobius"/>
    </source>
</evidence>
<proteinExistence type="inferred from homology"/>
<dbReference type="AlphaFoldDB" id="D6S723"/>
<feature type="transmembrane region" description="Helical" evidence="7">
    <location>
        <begin position="189"/>
        <end position="212"/>
    </location>
</feature>
<evidence type="ECO:0000256" key="6">
    <source>
        <dbReference type="ARBA" id="ARBA00034125"/>
    </source>
</evidence>
<feature type="transmembrane region" description="Helical" evidence="7">
    <location>
        <begin position="65"/>
        <end position="86"/>
    </location>
</feature>
<keyword evidence="3 7" id="KW-0812">Transmembrane</keyword>
<dbReference type="HOGENOM" id="CLU_070277_0_0_9"/>
<evidence type="ECO:0000256" key="5">
    <source>
        <dbReference type="ARBA" id="ARBA00023136"/>
    </source>
</evidence>
<dbReference type="GO" id="GO:0022857">
    <property type="term" value="F:transmembrane transporter activity"/>
    <property type="evidence" value="ECO:0007669"/>
    <property type="project" value="InterPro"/>
</dbReference>
<keyword evidence="4 7" id="KW-1133">Transmembrane helix</keyword>
<organism evidence="9">
    <name type="scientific">Finegoldia magna ATCC 53516</name>
    <dbReference type="NCBI Taxonomy" id="525282"/>
    <lineage>
        <taxon>Bacteria</taxon>
        <taxon>Bacillati</taxon>
        <taxon>Bacillota</taxon>
        <taxon>Tissierellia</taxon>
        <taxon>Tissierellales</taxon>
        <taxon>Peptoniphilaceae</taxon>
        <taxon>Finegoldia</taxon>
    </lineage>
</organism>
<keyword evidence="2" id="KW-1003">Cell membrane</keyword>
<evidence type="ECO:0000259" key="8">
    <source>
        <dbReference type="Pfam" id="PF06738"/>
    </source>
</evidence>
<feature type="domain" description="Threonine/serine exporter-like N-terminal" evidence="8">
    <location>
        <begin position="30"/>
        <end position="271"/>
    </location>
</feature>
<dbReference type="GO" id="GO:0005886">
    <property type="term" value="C:plasma membrane"/>
    <property type="evidence" value="ECO:0007669"/>
    <property type="project" value="UniProtKB-SubCell"/>
</dbReference>
<evidence type="ECO:0000256" key="3">
    <source>
        <dbReference type="ARBA" id="ARBA00022692"/>
    </source>
</evidence>
<comment type="similarity">
    <text evidence="6">Belongs to the ThrE exporter (TC 2.A.79) family.</text>
</comment>
<dbReference type="PANTHER" id="PTHR34390">
    <property type="entry name" value="UPF0442 PROTEIN YJJB-RELATED"/>
    <property type="match status" value="1"/>
</dbReference>
<dbReference type="STRING" id="525282.HMPREF0391_10245"/>
<evidence type="ECO:0000256" key="2">
    <source>
        <dbReference type="ARBA" id="ARBA00022475"/>
    </source>
</evidence>
<dbReference type="Pfam" id="PF06738">
    <property type="entry name" value="ThrE"/>
    <property type="match status" value="1"/>
</dbReference>
<protein>
    <recommendedName>
        <fullName evidence="8">Threonine/serine exporter-like N-terminal domain-containing protein</fullName>
    </recommendedName>
</protein>
<accession>D6S723</accession>
<reference evidence="9" key="1">
    <citation type="submission" date="2010-05" db="EMBL/GenBank/DDBJ databases">
        <authorList>
            <person name="Muzny D."/>
            <person name="Qin X."/>
            <person name="Buhay C."/>
            <person name="Dugan-Rocha S."/>
            <person name="Ding Y."/>
            <person name="Chen G."/>
            <person name="Hawes A."/>
            <person name="Holder M."/>
            <person name="Jhangiani S."/>
            <person name="Johnson A."/>
            <person name="Khan Z."/>
            <person name="Li Z."/>
            <person name="Liu W."/>
            <person name="Liu X."/>
            <person name="Perez L."/>
            <person name="Shen H."/>
            <person name="Wang Q."/>
            <person name="Watt J."/>
            <person name="Xi L."/>
            <person name="Xin Y."/>
            <person name="Zhou J."/>
            <person name="Deng J."/>
            <person name="Jiang H."/>
            <person name="Liu Y."/>
            <person name="Qu J."/>
            <person name="Song X.-Z."/>
            <person name="Zhang L."/>
            <person name="Villasana D."/>
            <person name="Johnson A."/>
            <person name="Liu J."/>
            <person name="Liyanage D."/>
            <person name="Lorensuhewa L."/>
            <person name="Robinson T."/>
            <person name="Song A."/>
            <person name="Song B.-B."/>
            <person name="Dinh H."/>
            <person name="Thornton R."/>
            <person name="Coyle M."/>
            <person name="Francisco L."/>
            <person name="Jackson L."/>
            <person name="Javaid M."/>
            <person name="Korchina V."/>
            <person name="Kovar C."/>
            <person name="Mata R."/>
            <person name="Mathew T."/>
            <person name="Ngo R."/>
            <person name="Nguyen L."/>
            <person name="Nguyen N."/>
            <person name="Okwuonu G."/>
            <person name="Ongeri F."/>
            <person name="Pham C."/>
            <person name="Simmons D."/>
            <person name="Wilczek-Boney K."/>
            <person name="Hale W."/>
            <person name="Jakkamsetti A."/>
            <person name="Pham P."/>
            <person name="Ruth R."/>
            <person name="San Lucas F."/>
            <person name="Warren J."/>
            <person name="Zhang J."/>
            <person name="Zhao Z."/>
            <person name="Zhou C."/>
            <person name="Zhu D."/>
            <person name="Lee S."/>
            <person name="Bess C."/>
            <person name="Blankenburg K."/>
            <person name="Forbes L."/>
            <person name="Fu Q."/>
            <person name="Gubbala S."/>
            <person name="Hirani K."/>
            <person name="Jayaseelan J.C."/>
            <person name="Lara F."/>
            <person name="Munidasa M."/>
            <person name="Palculict T."/>
            <person name="Patil S."/>
            <person name="Pu L.-L."/>
            <person name="Saada N."/>
            <person name="Tang L."/>
            <person name="Weissenberger G."/>
            <person name="Zhu Y."/>
            <person name="Hemphill L."/>
            <person name="Shang Y."/>
            <person name="Youmans B."/>
            <person name="Ayvaz T."/>
            <person name="Ross M."/>
            <person name="Santibanez J."/>
            <person name="Aqrawi P."/>
            <person name="Gross S."/>
            <person name="Joshi V."/>
            <person name="Fowler G."/>
            <person name="Nazareth L."/>
            <person name="Reid J."/>
            <person name="Worley K."/>
            <person name="Petrosino J."/>
            <person name="Highlander S."/>
            <person name="Gibbs R."/>
        </authorList>
    </citation>
    <scope>NUCLEOTIDE SEQUENCE [LARGE SCALE GENOMIC DNA]</scope>
    <source>
        <strain evidence="9">ATCC 53516</strain>
    </source>
</reference>
<evidence type="ECO:0000256" key="4">
    <source>
        <dbReference type="ARBA" id="ARBA00022989"/>
    </source>
</evidence>
<name>D6S723_FINMA</name>
<dbReference type="InterPro" id="IPR010619">
    <property type="entry name" value="ThrE-like_N"/>
</dbReference>
<feature type="transmembrane region" description="Helical" evidence="7">
    <location>
        <begin position="252"/>
        <end position="273"/>
    </location>
</feature>
<gene>
    <name evidence="9" type="ORF">HMPREF0391_10245</name>
</gene>
<dbReference type="eggNOG" id="COG2966">
    <property type="taxonomic scope" value="Bacteria"/>
</dbReference>
<dbReference type="GO" id="GO:0015744">
    <property type="term" value="P:succinate transport"/>
    <property type="evidence" value="ECO:0007669"/>
    <property type="project" value="TreeGrafter"/>
</dbReference>
<dbReference type="Proteomes" id="UP000004063">
    <property type="component" value="Chromosome"/>
</dbReference>
<dbReference type="EMBL" id="ACHM02000001">
    <property type="protein sequence ID" value="EFH93877.1"/>
    <property type="molecule type" value="Genomic_DNA"/>
</dbReference>
<comment type="subcellular location">
    <subcellularLocation>
        <location evidence="1">Cell membrane</location>
        <topology evidence="1">Multi-pass membrane protein</topology>
    </subcellularLocation>
</comment>
<evidence type="ECO:0000313" key="9">
    <source>
        <dbReference type="EMBL" id="EFH93877.1"/>
    </source>
</evidence>